<keyword evidence="4" id="KW-1185">Reference proteome</keyword>
<dbReference type="InterPro" id="IPR006059">
    <property type="entry name" value="SBP"/>
</dbReference>
<evidence type="ECO:0000313" key="2">
    <source>
        <dbReference type="EMBL" id="SDR08195.1"/>
    </source>
</evidence>
<dbReference type="EMBL" id="FNKQ01000005">
    <property type="protein sequence ID" value="SDR08195.1"/>
    <property type="molecule type" value="Genomic_DNA"/>
</dbReference>
<dbReference type="InterPro" id="IPR050490">
    <property type="entry name" value="Bact_solute-bd_prot1"/>
</dbReference>
<dbReference type="SUPFAM" id="SSF53850">
    <property type="entry name" value="Periplasmic binding protein-like II"/>
    <property type="match status" value="1"/>
</dbReference>
<dbReference type="PANTHER" id="PTHR43649">
    <property type="entry name" value="ARABINOSE-BINDING PROTEIN-RELATED"/>
    <property type="match status" value="1"/>
</dbReference>
<gene>
    <name evidence="1" type="ORF">DWB78_16985</name>
    <name evidence="2" type="ORF">SAMN05216278_3520</name>
</gene>
<dbReference type="InterPro" id="IPR006311">
    <property type="entry name" value="TAT_signal"/>
</dbReference>
<dbReference type="EMBL" id="QQST01000003">
    <property type="protein sequence ID" value="RDI69844.1"/>
    <property type="molecule type" value="Genomic_DNA"/>
</dbReference>
<protein>
    <submittedName>
        <fullName evidence="2">Carbohydrate ABC transporter substrate-binding protein, CUT1 family</fullName>
    </submittedName>
    <submittedName>
        <fullName evidence="1">Extracellular solute-binding protein</fullName>
    </submittedName>
</protein>
<evidence type="ECO:0000313" key="1">
    <source>
        <dbReference type="EMBL" id="RDI69844.1"/>
    </source>
</evidence>
<dbReference type="Gene3D" id="3.40.190.10">
    <property type="entry name" value="Periplasmic binding protein-like II"/>
    <property type="match status" value="2"/>
</dbReference>
<evidence type="ECO:0000313" key="4">
    <source>
        <dbReference type="Proteomes" id="UP000255421"/>
    </source>
</evidence>
<dbReference type="Proteomes" id="UP000255421">
    <property type="component" value="Unassembled WGS sequence"/>
</dbReference>
<name>A0A1H1G546_9EURY</name>
<accession>A0A1H1G546</accession>
<dbReference type="PROSITE" id="PS51318">
    <property type="entry name" value="TAT"/>
    <property type="match status" value="1"/>
</dbReference>
<dbReference type="Proteomes" id="UP000199289">
    <property type="component" value="Unassembled WGS sequence"/>
</dbReference>
<dbReference type="OrthoDB" id="30637at2157"/>
<dbReference type="PANTHER" id="PTHR43649:SF12">
    <property type="entry name" value="DIACETYLCHITOBIOSE BINDING PROTEIN DASA"/>
    <property type="match status" value="1"/>
</dbReference>
<reference evidence="2" key="1">
    <citation type="submission" date="2016-10" db="EMBL/GenBank/DDBJ databases">
        <authorList>
            <person name="de Groot N.N."/>
        </authorList>
    </citation>
    <scope>NUCLEOTIDE SEQUENCE [LARGE SCALE GENOMIC DNA]</scope>
    <source>
        <strain evidence="2">CGMCC 1.12397</strain>
    </source>
</reference>
<dbReference type="RefSeq" id="WP_092539010.1">
    <property type="nucleotide sequence ID" value="NZ_FNKQ01000005.1"/>
</dbReference>
<organism evidence="2 3">
    <name type="scientific">Halopelagius longus</name>
    <dbReference type="NCBI Taxonomy" id="1236180"/>
    <lineage>
        <taxon>Archaea</taxon>
        <taxon>Methanobacteriati</taxon>
        <taxon>Methanobacteriota</taxon>
        <taxon>Stenosarchaea group</taxon>
        <taxon>Halobacteria</taxon>
        <taxon>Halobacteriales</taxon>
        <taxon>Haloferacaceae</taxon>
    </lineage>
</organism>
<proteinExistence type="predicted"/>
<sequence length="432" mass="48035">MEEQMTDGYPRRRLLQAVGAGAMVGTSGCIARAIRKQNAASTITYGDREDTADLYAENYNSATDGLDVDFTLTDSRYRDTITKVKAGARVPGVLGLDVVRFPYFAEIEVLEDLSGFYQSLPYRKDFLGDVAELYGMYDGKRQGVPFWLDTSLYFYNKRHFERAGLDPENPPATWGAFRDALETLDEGLDKNRPPLGAAFTTGLAGFFGYPFVWANGGRIVNEARTEAMFDETPSVEALEYWVDINDSGLMTDPLSTNWTDWHSMFSNGQLSIIFTGGLGLNNIADSNRELFENDLGTAMLPKPEGGTRSSFLGGNNLAITTSLPQEDRRAGENFLRWVNSEEGMKTTWELGFMPGRKRGFEVGLATEEPYDTLLEGYRKTLEQGNTPKYPNYEEIDLIFTNAWSRALSGSATPKRALSAAATEVNNEVFDDV</sequence>
<evidence type="ECO:0000313" key="3">
    <source>
        <dbReference type="Proteomes" id="UP000199289"/>
    </source>
</evidence>
<reference evidence="3" key="2">
    <citation type="submission" date="2016-10" db="EMBL/GenBank/DDBJ databases">
        <authorList>
            <person name="Varghese N."/>
            <person name="Submissions S."/>
        </authorList>
    </citation>
    <scope>NUCLEOTIDE SEQUENCE [LARGE SCALE GENOMIC DNA]</scope>
    <source>
        <strain evidence="3">CGMCC 1.12397</strain>
    </source>
</reference>
<dbReference type="AlphaFoldDB" id="A0A1H1G546"/>
<reference evidence="1 4" key="3">
    <citation type="submission" date="2018-07" db="EMBL/GenBank/DDBJ databases">
        <title>Genome sequence of extremly halophilic archaeon Halopelagius longus strain BC12-B1.</title>
        <authorList>
            <person name="Zhang X."/>
        </authorList>
    </citation>
    <scope>NUCLEOTIDE SEQUENCE [LARGE SCALE GENOMIC DNA]</scope>
    <source>
        <strain evidence="1 4">BC12-B1</strain>
    </source>
</reference>
<dbReference type="Pfam" id="PF13416">
    <property type="entry name" value="SBP_bac_8"/>
    <property type="match status" value="1"/>
</dbReference>